<proteinExistence type="predicted"/>
<dbReference type="Proteomes" id="UP000479710">
    <property type="component" value="Unassembled WGS sequence"/>
</dbReference>
<name>A0A6G1EJE3_9ORYZ</name>
<sequence length="62" mass="7065">MAGTPEARWLSYQARFYPMCMSPPPPGQLLSDHLQLLLLMKRSKVKLIRMSAEGFDVVQLNC</sequence>
<evidence type="ECO:0000313" key="1">
    <source>
        <dbReference type="EMBL" id="KAF0924706.1"/>
    </source>
</evidence>
<gene>
    <name evidence="1" type="ORF">E2562_014511</name>
</gene>
<keyword evidence="2" id="KW-1185">Reference proteome</keyword>
<evidence type="ECO:0000313" key="2">
    <source>
        <dbReference type="Proteomes" id="UP000479710"/>
    </source>
</evidence>
<dbReference type="EMBL" id="SPHZ02000003">
    <property type="protein sequence ID" value="KAF0924706.1"/>
    <property type="molecule type" value="Genomic_DNA"/>
</dbReference>
<dbReference type="AlphaFoldDB" id="A0A6G1EJE3"/>
<protein>
    <submittedName>
        <fullName evidence="1">Uncharacterized protein</fullName>
    </submittedName>
</protein>
<reference evidence="1 2" key="1">
    <citation type="submission" date="2019-11" db="EMBL/GenBank/DDBJ databases">
        <title>Whole genome sequence of Oryza granulata.</title>
        <authorList>
            <person name="Li W."/>
        </authorList>
    </citation>
    <scope>NUCLEOTIDE SEQUENCE [LARGE SCALE GENOMIC DNA]</scope>
    <source>
        <strain evidence="2">cv. Menghai</strain>
        <tissue evidence="1">Leaf</tissue>
    </source>
</reference>
<accession>A0A6G1EJE3</accession>
<organism evidence="1 2">
    <name type="scientific">Oryza meyeriana var. granulata</name>
    <dbReference type="NCBI Taxonomy" id="110450"/>
    <lineage>
        <taxon>Eukaryota</taxon>
        <taxon>Viridiplantae</taxon>
        <taxon>Streptophyta</taxon>
        <taxon>Embryophyta</taxon>
        <taxon>Tracheophyta</taxon>
        <taxon>Spermatophyta</taxon>
        <taxon>Magnoliopsida</taxon>
        <taxon>Liliopsida</taxon>
        <taxon>Poales</taxon>
        <taxon>Poaceae</taxon>
        <taxon>BOP clade</taxon>
        <taxon>Oryzoideae</taxon>
        <taxon>Oryzeae</taxon>
        <taxon>Oryzinae</taxon>
        <taxon>Oryza</taxon>
        <taxon>Oryza meyeriana</taxon>
    </lineage>
</organism>
<comment type="caution">
    <text evidence="1">The sequence shown here is derived from an EMBL/GenBank/DDBJ whole genome shotgun (WGS) entry which is preliminary data.</text>
</comment>